<dbReference type="InterPro" id="IPR025366">
    <property type="entry name" value="DUF4270"/>
</dbReference>
<dbReference type="AlphaFoldDB" id="A0A9X3F983"/>
<name>A0A9X3F983_9BACT</name>
<dbReference type="PROSITE" id="PS51257">
    <property type="entry name" value="PROKAR_LIPOPROTEIN"/>
    <property type="match status" value="1"/>
</dbReference>
<evidence type="ECO:0000313" key="2">
    <source>
        <dbReference type="Proteomes" id="UP001145087"/>
    </source>
</evidence>
<gene>
    <name evidence="1" type="ORF">OU798_21225</name>
</gene>
<organism evidence="1 2">
    <name type="scientific">Draconibacterium aestuarii</name>
    <dbReference type="NCBI Taxonomy" id="2998507"/>
    <lineage>
        <taxon>Bacteria</taxon>
        <taxon>Pseudomonadati</taxon>
        <taxon>Bacteroidota</taxon>
        <taxon>Bacteroidia</taxon>
        <taxon>Marinilabiliales</taxon>
        <taxon>Prolixibacteraceae</taxon>
        <taxon>Draconibacterium</taxon>
    </lineage>
</organism>
<keyword evidence="2" id="KW-1185">Reference proteome</keyword>
<reference evidence="1" key="1">
    <citation type="submission" date="2022-11" db="EMBL/GenBank/DDBJ databases">
        <title>Marilongibacter aestuarii gen. nov., sp. nov., isolated from tidal flat sediment.</title>
        <authorList>
            <person name="Jiayan W."/>
        </authorList>
    </citation>
    <scope>NUCLEOTIDE SEQUENCE</scope>
    <source>
        <strain evidence="1">Z1-6</strain>
    </source>
</reference>
<sequence>MNSKTILGLLGLLMLMSCEEDHLTISVGDNFIKSETTVALVDSMTVNMSSFKIDSIATSSCGYLLAGKYSDPFFGEVRCTGYCQLDLPSYTSIDDDEVLDSICIELPYSGTSYGDTLTLQTIKIHRVLEDIEATDIDASYIYNTSSFKYDTQALGEKSWNPRPNQNDKLEVRLSDELGADFMNMLKDNNDGIDITSDFVDYFKGVAVVSGSENTALLSFVADTSLKIVLYTHLIEEEKIEKSYIFPYASSLEQFNNISSDVSGFSIEALSTQRENISSGAMADMAYLQAGTAIVTRLDFPSLSRIFEVENKNYLYKAELVLRPITEIPRPVPLPESLTLYTTDKYNNFVSQITDTNGDAVYATFYHDEFFNEDTYYVFDITNYLYSELSGNYVDPNNGLLVMFGSSEFYGTVNRVVFDARSGSSYRPYLNLYYIFYN</sequence>
<dbReference type="Pfam" id="PF14092">
    <property type="entry name" value="DUF4270"/>
    <property type="match status" value="1"/>
</dbReference>
<dbReference type="Proteomes" id="UP001145087">
    <property type="component" value="Unassembled WGS sequence"/>
</dbReference>
<proteinExistence type="predicted"/>
<protein>
    <submittedName>
        <fullName evidence="1">DUF4270 family protein</fullName>
    </submittedName>
</protein>
<evidence type="ECO:0000313" key="1">
    <source>
        <dbReference type="EMBL" id="MCY1722884.1"/>
    </source>
</evidence>
<comment type="caution">
    <text evidence="1">The sequence shown here is derived from an EMBL/GenBank/DDBJ whole genome shotgun (WGS) entry which is preliminary data.</text>
</comment>
<accession>A0A9X3F983</accession>
<dbReference type="RefSeq" id="WP_343335208.1">
    <property type="nucleotide sequence ID" value="NZ_JAPOHD010000064.1"/>
</dbReference>
<dbReference type="EMBL" id="JAPOHD010000064">
    <property type="protein sequence ID" value="MCY1722884.1"/>
    <property type="molecule type" value="Genomic_DNA"/>
</dbReference>